<dbReference type="EMBL" id="CP151632">
    <property type="protein sequence ID" value="WZO34318.1"/>
    <property type="molecule type" value="Genomic_DNA"/>
</dbReference>
<gene>
    <name evidence="1" type="ORF">MRBLWS13_001973</name>
</gene>
<dbReference type="SUPFAM" id="SSF89796">
    <property type="entry name" value="CoA-transferase family III (CaiB/BaiF)"/>
    <property type="match status" value="2"/>
</dbReference>
<evidence type="ECO:0000313" key="1">
    <source>
        <dbReference type="EMBL" id="WZO34318.1"/>
    </source>
</evidence>
<dbReference type="GO" id="GO:0016740">
    <property type="term" value="F:transferase activity"/>
    <property type="evidence" value="ECO:0007669"/>
    <property type="project" value="UniProtKB-KW"/>
</dbReference>
<sequence length="764" mass="80616">MTALAGVRVLDLSGGIAGPVATMFLADFGADVIRVDGPAPDPQAANPGYAVWHRNKRSVVVDPAHHADLEWLAASVAGADVVVLGHGSELSDWGSAVARAGQENSHLITVRLPAYLDGHAPWGGGESHLLLAAVGGQAMRQASVCGGAIASMSPHLSYIHGLWAATCAVAALVERTVSSLGQTVTVTGVNALIGANIYSVSTSPNAPDPLTTVGPAGRHPTYRHFLCGDGKWMAIGALGPKFEERLLRALGLDSVIEDERIAGVTARMALPENLPWVRDLLESAFSSRTREEMLTLVEGIGIPCGPMNSREEWFDSEIVRAIGMHVSVEDPERGTVEMPGVPIVLTRTPGGVTRPAPSVGQHNGIAPWPAKAAQPDVQPRFVPGPLSGFRVLNMGTFVASPYAGLLLSELGAEVIKVEPITGDPFRVSGYTVNRGMRSVSIDLSTAAGQAVFHRLAETADIVMDAMRPGVMKKLNIDYEALSAVNPRIVTQSLSAYGQGGIQAHRPGVDMVIQAESGMMSAWGGSDDPVGNTIAINDVASAAMSALVALLGLYERQISGHGQRTWNSLAATSVFLQMEEMVRYEGRPSPVVGSADFRGAHPLRSYYEAQDGWLGIDVHTFDDNAAVERLQAAGVIGDGPVRDELAAAIAALTVADALRALAHAGIPSARARKVSEVLRDPELLEAEAFHIRPADDGTTFMQSGRYAAFSRTQRRGPMSPPGNGEHTRPLLAAIGVAPTEVDELIAERTVFAGGPVVHQLPISYR</sequence>
<keyword evidence="1" id="KW-0808">Transferase</keyword>
<dbReference type="InterPro" id="IPR044855">
    <property type="entry name" value="CoA-Trfase_III_dom3_sf"/>
</dbReference>
<dbReference type="Gene3D" id="3.30.1540.10">
    <property type="entry name" value="formyl-coa transferase, domain 3"/>
    <property type="match status" value="1"/>
</dbReference>
<name>A0AAU6SBR2_9MICO</name>
<protein>
    <submittedName>
        <fullName evidence="1">CoA transferase</fullName>
    </submittedName>
</protein>
<accession>A0AAU6SBR2</accession>
<dbReference type="PANTHER" id="PTHR48228:SF7">
    <property type="entry name" value="FATTY ACYL-COA TRANSFERASE RV3272-RELATED"/>
    <property type="match status" value="1"/>
</dbReference>
<dbReference type="AlphaFoldDB" id="A0AAU6SBR2"/>
<dbReference type="InterPro" id="IPR003673">
    <property type="entry name" value="CoA-Trfase_fam_III"/>
</dbReference>
<dbReference type="Gene3D" id="3.40.50.10540">
    <property type="entry name" value="Crotonobetainyl-coa:carnitine coa-transferase, domain 1"/>
    <property type="match status" value="3"/>
</dbReference>
<dbReference type="RefSeq" id="WP_349428875.1">
    <property type="nucleotide sequence ID" value="NZ_CP151632.1"/>
</dbReference>
<dbReference type="PANTHER" id="PTHR48228">
    <property type="entry name" value="SUCCINYL-COA--D-CITRAMALATE COA-TRANSFERASE"/>
    <property type="match status" value="1"/>
</dbReference>
<organism evidence="1">
    <name type="scientific">Microbacterium sp. LWS13-1.2</name>
    <dbReference type="NCBI Taxonomy" id="3135264"/>
    <lineage>
        <taxon>Bacteria</taxon>
        <taxon>Bacillati</taxon>
        <taxon>Actinomycetota</taxon>
        <taxon>Actinomycetes</taxon>
        <taxon>Micrococcales</taxon>
        <taxon>Microbacteriaceae</taxon>
        <taxon>Microbacterium</taxon>
    </lineage>
</organism>
<dbReference type="InterPro" id="IPR023606">
    <property type="entry name" value="CoA-Trfase_III_dom_1_sf"/>
</dbReference>
<reference evidence="1" key="1">
    <citation type="submission" date="2024-04" db="EMBL/GenBank/DDBJ databases">
        <authorList>
            <person name="Roder T."/>
            <person name="Oberhansli S."/>
            <person name="Kreuzer M."/>
        </authorList>
    </citation>
    <scope>NUCLEOTIDE SEQUENCE</scope>
    <source>
        <strain evidence="1">LWS13-1.2</strain>
    </source>
</reference>
<dbReference type="Pfam" id="PF02515">
    <property type="entry name" value="CoA_transf_3"/>
    <property type="match status" value="2"/>
</dbReference>
<proteinExistence type="predicted"/>
<dbReference type="InterPro" id="IPR050509">
    <property type="entry name" value="CoA-transferase_III"/>
</dbReference>